<dbReference type="Gene3D" id="3.30.565.10">
    <property type="entry name" value="Histidine kinase-like ATPase, C-terminal domain"/>
    <property type="match status" value="1"/>
</dbReference>
<dbReference type="InterPro" id="IPR036890">
    <property type="entry name" value="HATPase_C_sf"/>
</dbReference>
<keyword evidence="5" id="KW-0547">Nucleotide-binding</keyword>
<reference evidence="10 11" key="1">
    <citation type="submission" date="2018-04" db="EMBL/GenBank/DDBJ databases">
        <title>Methylobacterium sp. PR1016A genome.</title>
        <authorList>
            <person name="Park W."/>
        </authorList>
    </citation>
    <scope>NUCLEOTIDE SEQUENCE [LARGE SCALE GENOMIC DNA]</scope>
    <source>
        <strain evidence="10 11">PR1016A</strain>
    </source>
</reference>
<dbReference type="EC" id="2.7.13.3" evidence="2"/>
<evidence type="ECO:0000256" key="4">
    <source>
        <dbReference type="ARBA" id="ARBA00022679"/>
    </source>
</evidence>
<comment type="catalytic activity">
    <reaction evidence="1">
        <text>ATP + protein L-histidine = ADP + protein N-phospho-L-histidine.</text>
        <dbReference type="EC" id="2.7.13.3"/>
    </reaction>
</comment>
<sequence>MTRITHSRRFAKGRADCYRSVVRPYEPSGNHTPLSRMIDPQCGAEVERSAALHAYKLLDAPREQDFDDIARMASRICGTPMAVVNLVDTHRQFFLAEVGLGVRETPLETSFCGHAILEEDLLVIPDARQDPRFDGNPLVHGTAGLQFYAGAVLKTPDGQPIGTMCVLDTKPRHLSELQIDMLRFLARQAMTQMELRRSVATRDRLLAEARAAEARRRDLAHEMAHRMKNLLSMVQAVATQTLRQATSMEEGRLAISHRLTALARAQDILLQADFKAADVCEVVAATIAPHQTSDRRIRLNGPGTLLTSQQALGLSLAVHELATNAAKYGALSNDDGTVDVAWTDEDNAFVFDWTERGGPAVVAPDRRGFGSKLIERIVASYFNGEGRIDFAPEGIRFRLVGKSDRLPVTA</sequence>
<dbReference type="Pfam" id="PF01590">
    <property type="entry name" value="GAF"/>
    <property type="match status" value="1"/>
</dbReference>
<dbReference type="InterPro" id="IPR003018">
    <property type="entry name" value="GAF"/>
</dbReference>
<evidence type="ECO:0000256" key="2">
    <source>
        <dbReference type="ARBA" id="ARBA00012438"/>
    </source>
</evidence>
<accession>A0A2R4WQD2</accession>
<evidence type="ECO:0000256" key="7">
    <source>
        <dbReference type="ARBA" id="ARBA00022840"/>
    </source>
</evidence>
<dbReference type="SUPFAM" id="SSF55874">
    <property type="entry name" value="ATPase domain of HSP90 chaperone/DNA topoisomerase II/histidine kinase"/>
    <property type="match status" value="1"/>
</dbReference>
<gene>
    <name evidence="10" type="ORF">DA075_24950</name>
</gene>
<dbReference type="OrthoDB" id="341208at2"/>
<dbReference type="RefSeq" id="WP_099955516.1">
    <property type="nucleotide sequence ID" value="NZ_CP028843.1"/>
</dbReference>
<dbReference type="SMART" id="SM00911">
    <property type="entry name" value="HWE_HK"/>
    <property type="match status" value="1"/>
</dbReference>
<dbReference type="PANTHER" id="PTHR43102">
    <property type="entry name" value="SLR1143 PROTEIN"/>
    <property type="match status" value="1"/>
</dbReference>
<dbReference type="KEGG" id="mee:DA075_24950"/>
<keyword evidence="4" id="KW-0808">Transferase</keyword>
<dbReference type="SMART" id="SM00065">
    <property type="entry name" value="GAF"/>
    <property type="match status" value="1"/>
</dbReference>
<evidence type="ECO:0000313" key="10">
    <source>
        <dbReference type="EMBL" id="AWB23738.1"/>
    </source>
</evidence>
<evidence type="ECO:0000259" key="8">
    <source>
        <dbReference type="SMART" id="SM00065"/>
    </source>
</evidence>
<dbReference type="PANTHER" id="PTHR43102:SF2">
    <property type="entry name" value="GAF DOMAIN-CONTAINING PROTEIN"/>
    <property type="match status" value="1"/>
</dbReference>
<dbReference type="GO" id="GO:0004673">
    <property type="term" value="F:protein histidine kinase activity"/>
    <property type="evidence" value="ECO:0007669"/>
    <property type="project" value="UniProtKB-EC"/>
</dbReference>
<proteinExistence type="predicted"/>
<evidence type="ECO:0000256" key="1">
    <source>
        <dbReference type="ARBA" id="ARBA00000085"/>
    </source>
</evidence>
<keyword evidence="6 10" id="KW-0418">Kinase</keyword>
<dbReference type="InterPro" id="IPR029016">
    <property type="entry name" value="GAF-like_dom_sf"/>
</dbReference>
<feature type="domain" description="Signal transduction histidine kinase HWE region" evidence="9">
    <location>
        <begin position="222"/>
        <end position="303"/>
    </location>
</feature>
<protein>
    <recommendedName>
        <fullName evidence="2">histidine kinase</fullName>
        <ecNumber evidence="2">2.7.13.3</ecNumber>
    </recommendedName>
</protein>
<dbReference type="InterPro" id="IPR011102">
    <property type="entry name" value="Sig_transdc_His_kinase_HWE"/>
</dbReference>
<feature type="domain" description="GAF" evidence="8">
    <location>
        <begin position="61"/>
        <end position="203"/>
    </location>
</feature>
<dbReference type="Gene3D" id="3.30.450.40">
    <property type="match status" value="1"/>
</dbReference>
<dbReference type="GO" id="GO:0005524">
    <property type="term" value="F:ATP binding"/>
    <property type="evidence" value="ECO:0007669"/>
    <property type="project" value="UniProtKB-KW"/>
</dbReference>
<dbReference type="SUPFAM" id="SSF55781">
    <property type="entry name" value="GAF domain-like"/>
    <property type="match status" value="1"/>
</dbReference>
<dbReference type="AlphaFoldDB" id="A0A2R4WQD2"/>
<evidence type="ECO:0000256" key="3">
    <source>
        <dbReference type="ARBA" id="ARBA00022553"/>
    </source>
</evidence>
<organism evidence="10 11">
    <name type="scientific">Methylobacterium currus</name>
    <dbReference type="NCBI Taxonomy" id="2051553"/>
    <lineage>
        <taxon>Bacteria</taxon>
        <taxon>Pseudomonadati</taxon>
        <taxon>Pseudomonadota</taxon>
        <taxon>Alphaproteobacteria</taxon>
        <taxon>Hyphomicrobiales</taxon>
        <taxon>Methylobacteriaceae</taxon>
        <taxon>Methylobacterium</taxon>
    </lineage>
</organism>
<keyword evidence="11" id="KW-1185">Reference proteome</keyword>
<evidence type="ECO:0000256" key="6">
    <source>
        <dbReference type="ARBA" id="ARBA00022777"/>
    </source>
</evidence>
<evidence type="ECO:0000256" key="5">
    <source>
        <dbReference type="ARBA" id="ARBA00022741"/>
    </source>
</evidence>
<evidence type="ECO:0000313" key="11">
    <source>
        <dbReference type="Proteomes" id="UP000244755"/>
    </source>
</evidence>
<keyword evidence="3" id="KW-0597">Phosphoprotein</keyword>
<name>A0A2R4WQD2_9HYPH</name>
<dbReference type="EMBL" id="CP028843">
    <property type="protein sequence ID" value="AWB23738.1"/>
    <property type="molecule type" value="Genomic_DNA"/>
</dbReference>
<keyword evidence="7" id="KW-0067">ATP-binding</keyword>
<dbReference type="Proteomes" id="UP000244755">
    <property type="component" value="Chromosome 1"/>
</dbReference>
<dbReference type="Pfam" id="PF07536">
    <property type="entry name" value="HWE_HK"/>
    <property type="match status" value="1"/>
</dbReference>
<evidence type="ECO:0000259" key="9">
    <source>
        <dbReference type="SMART" id="SM00911"/>
    </source>
</evidence>